<evidence type="ECO:0000256" key="1">
    <source>
        <dbReference type="ARBA" id="ARBA00012418"/>
    </source>
</evidence>
<accession>A0ABR2ZKY1</accession>
<sequence>MTRLMTPSEVYTTFKKTSDSDLHLNHARPEWMVLTVIPVPPLPVWPSIAVDGGAMRSEDDPPYKLGGIPKASVNIRRCEQEGAPAHVILELEQLL</sequence>
<reference evidence="7 8" key="1">
    <citation type="submission" date="2024-05" db="EMBL/GenBank/DDBJ databases">
        <title>A draft genome resource for the thread blight pathogen Marasmius tenuissimus strain MS-2.</title>
        <authorList>
            <person name="Yulfo-Soto G.E."/>
            <person name="Baruah I.K."/>
            <person name="Amoako-Attah I."/>
            <person name="Bukari Y."/>
            <person name="Meinhardt L.W."/>
            <person name="Bailey B.A."/>
            <person name="Cohen S.P."/>
        </authorList>
    </citation>
    <scope>NUCLEOTIDE SEQUENCE [LARGE SCALE GENOMIC DNA]</scope>
    <source>
        <strain evidence="7 8">MS-2</strain>
    </source>
</reference>
<organism evidence="7 8">
    <name type="scientific">Marasmius tenuissimus</name>
    <dbReference type="NCBI Taxonomy" id="585030"/>
    <lineage>
        <taxon>Eukaryota</taxon>
        <taxon>Fungi</taxon>
        <taxon>Dikarya</taxon>
        <taxon>Basidiomycota</taxon>
        <taxon>Agaricomycotina</taxon>
        <taxon>Agaricomycetes</taxon>
        <taxon>Agaricomycetidae</taxon>
        <taxon>Agaricales</taxon>
        <taxon>Marasmiineae</taxon>
        <taxon>Marasmiaceae</taxon>
        <taxon>Marasmius</taxon>
    </lineage>
</organism>
<evidence type="ECO:0000313" key="7">
    <source>
        <dbReference type="EMBL" id="KAL0061634.1"/>
    </source>
</evidence>
<dbReference type="SUPFAM" id="SSF64484">
    <property type="entry name" value="beta and beta-prime subunits of DNA dependent RNA-polymerase"/>
    <property type="match status" value="1"/>
</dbReference>
<feature type="domain" description="RNA polymerase Rpb1" evidence="6">
    <location>
        <begin position="4"/>
        <end position="95"/>
    </location>
</feature>
<evidence type="ECO:0000256" key="3">
    <source>
        <dbReference type="ARBA" id="ARBA00022679"/>
    </source>
</evidence>
<keyword evidence="3 7" id="KW-0808">Transferase</keyword>
<evidence type="ECO:0000256" key="2">
    <source>
        <dbReference type="ARBA" id="ARBA00022478"/>
    </source>
</evidence>
<gene>
    <name evidence="7" type="primary">RPO21_3</name>
    <name evidence="7" type="ORF">AAF712_011551</name>
</gene>
<dbReference type="EMBL" id="JBBXMP010000129">
    <property type="protein sequence ID" value="KAL0061634.1"/>
    <property type="molecule type" value="Genomic_DNA"/>
</dbReference>
<dbReference type="GO" id="GO:0003899">
    <property type="term" value="F:DNA-directed RNA polymerase activity"/>
    <property type="evidence" value="ECO:0007669"/>
    <property type="project" value="UniProtKB-EC"/>
</dbReference>
<dbReference type="EC" id="2.7.7.6" evidence="1"/>
<dbReference type="GO" id="GO:0000428">
    <property type="term" value="C:DNA-directed RNA polymerase complex"/>
    <property type="evidence" value="ECO:0007669"/>
    <property type="project" value="UniProtKB-KW"/>
</dbReference>
<evidence type="ECO:0000259" key="6">
    <source>
        <dbReference type="Pfam" id="PF04997"/>
    </source>
</evidence>
<comment type="caution">
    <text evidence="7">The sequence shown here is derived from an EMBL/GenBank/DDBJ whole genome shotgun (WGS) entry which is preliminary data.</text>
</comment>
<protein>
    <recommendedName>
        <fullName evidence="1">DNA-directed RNA polymerase</fullName>
        <ecNumber evidence="1">2.7.7.6</ecNumber>
    </recommendedName>
</protein>
<proteinExistence type="predicted"/>
<keyword evidence="8" id="KW-1185">Reference proteome</keyword>
<dbReference type="Proteomes" id="UP001437256">
    <property type="component" value="Unassembled WGS sequence"/>
</dbReference>
<evidence type="ECO:0000256" key="5">
    <source>
        <dbReference type="ARBA" id="ARBA00023163"/>
    </source>
</evidence>
<keyword evidence="5" id="KW-0804">Transcription</keyword>
<keyword evidence="2 7" id="KW-0240">DNA-directed RNA polymerase</keyword>
<keyword evidence="4 7" id="KW-0548">Nucleotidyltransferase</keyword>
<dbReference type="InterPro" id="IPR007080">
    <property type="entry name" value="RNA_pol_Rpb1_1"/>
</dbReference>
<evidence type="ECO:0000313" key="8">
    <source>
        <dbReference type="Proteomes" id="UP001437256"/>
    </source>
</evidence>
<evidence type="ECO:0000256" key="4">
    <source>
        <dbReference type="ARBA" id="ARBA00022695"/>
    </source>
</evidence>
<dbReference type="Pfam" id="PF04997">
    <property type="entry name" value="RNA_pol_Rpb1_1"/>
    <property type="match status" value="1"/>
</dbReference>
<name>A0ABR2ZKY1_9AGAR</name>